<keyword evidence="2" id="KW-1185">Reference proteome</keyword>
<evidence type="ECO:0000313" key="2">
    <source>
        <dbReference type="Proteomes" id="UP001600888"/>
    </source>
</evidence>
<dbReference type="Proteomes" id="UP001600888">
    <property type="component" value="Unassembled WGS sequence"/>
</dbReference>
<comment type="caution">
    <text evidence="1">The sequence shown here is derived from an EMBL/GenBank/DDBJ whole genome shotgun (WGS) entry which is preliminary data.</text>
</comment>
<gene>
    <name evidence="1" type="ORF">FJTKL_13544</name>
</gene>
<dbReference type="EMBL" id="JBAWTH010000077">
    <property type="protein sequence ID" value="KAL2279343.1"/>
    <property type="molecule type" value="Genomic_DNA"/>
</dbReference>
<protein>
    <submittedName>
        <fullName evidence="1">Uncharacterized protein</fullName>
    </submittedName>
</protein>
<reference evidence="1 2" key="1">
    <citation type="submission" date="2024-03" db="EMBL/GenBank/DDBJ databases">
        <title>A high-quality draft genome sequence of Diaporthe vaccinii, a causative agent of upright dieback and viscid rot disease in cranberry plants.</title>
        <authorList>
            <person name="Sarrasin M."/>
            <person name="Lang B.F."/>
            <person name="Burger G."/>
        </authorList>
    </citation>
    <scope>NUCLEOTIDE SEQUENCE [LARGE SCALE GENOMIC DNA]</scope>
    <source>
        <strain evidence="1 2">IS7</strain>
    </source>
</reference>
<evidence type="ECO:0000313" key="1">
    <source>
        <dbReference type="EMBL" id="KAL2279343.1"/>
    </source>
</evidence>
<organism evidence="1 2">
    <name type="scientific">Diaporthe vaccinii</name>
    <dbReference type="NCBI Taxonomy" id="105482"/>
    <lineage>
        <taxon>Eukaryota</taxon>
        <taxon>Fungi</taxon>
        <taxon>Dikarya</taxon>
        <taxon>Ascomycota</taxon>
        <taxon>Pezizomycotina</taxon>
        <taxon>Sordariomycetes</taxon>
        <taxon>Sordariomycetidae</taxon>
        <taxon>Diaporthales</taxon>
        <taxon>Diaporthaceae</taxon>
        <taxon>Diaporthe</taxon>
        <taxon>Diaporthe eres species complex</taxon>
    </lineage>
</organism>
<sequence>MGGLTNFLSKLITRGIWHDIQGFQSYCSGLGQNKSTFLGRQWEGGGFWVPQPDTLCLLAALFQFFIHHGHFLVSLVSKDTPGLAPIYEPHVLFSHFYP</sequence>
<name>A0ABR4EAB1_9PEZI</name>
<accession>A0ABR4EAB1</accession>
<proteinExistence type="predicted"/>